<gene>
    <name evidence="1" type="ORF">PHMEG_00028687</name>
</gene>
<protein>
    <recommendedName>
        <fullName evidence="3">Reverse transcriptase</fullName>
    </recommendedName>
</protein>
<evidence type="ECO:0000313" key="2">
    <source>
        <dbReference type="Proteomes" id="UP000198211"/>
    </source>
</evidence>
<evidence type="ECO:0008006" key="3">
    <source>
        <dbReference type="Google" id="ProtNLM"/>
    </source>
</evidence>
<dbReference type="EMBL" id="NBNE01007829">
    <property type="protein sequence ID" value="OWZ00184.1"/>
    <property type="molecule type" value="Genomic_DNA"/>
</dbReference>
<proteinExistence type="predicted"/>
<keyword evidence="2" id="KW-1185">Reference proteome</keyword>
<evidence type="ECO:0000313" key="1">
    <source>
        <dbReference type="EMBL" id="OWZ00184.1"/>
    </source>
</evidence>
<accession>A0A225V507</accession>
<sequence>MIKIQDGNIGYKMNQRLREAIADLADTYHDLVRPHPAESGSRAWLCLDRVREGYAKKLVHLWHELFRLAEMIGEYAVKLDIARSTYSIFPKYKSRTSNWSRYSKIDR</sequence>
<dbReference type="Proteomes" id="UP000198211">
    <property type="component" value="Unassembled WGS sequence"/>
</dbReference>
<dbReference type="OrthoDB" id="164351at2759"/>
<reference evidence="2" key="1">
    <citation type="submission" date="2017-03" db="EMBL/GenBank/DDBJ databases">
        <title>Phytopthora megakarya and P. palmivora, two closely related causual agents of cacao black pod achieved similar genome size and gene model numbers by different mechanisms.</title>
        <authorList>
            <person name="Ali S."/>
            <person name="Shao J."/>
            <person name="Larry D.J."/>
            <person name="Kronmiller B."/>
            <person name="Shen D."/>
            <person name="Strem M.D."/>
            <person name="Melnick R.L."/>
            <person name="Guiltinan M.J."/>
            <person name="Tyler B.M."/>
            <person name="Meinhardt L.W."/>
            <person name="Bailey B.A."/>
        </authorList>
    </citation>
    <scope>NUCLEOTIDE SEQUENCE [LARGE SCALE GENOMIC DNA]</scope>
    <source>
        <strain evidence="2">zdho120</strain>
    </source>
</reference>
<dbReference type="AlphaFoldDB" id="A0A225V507"/>
<comment type="caution">
    <text evidence="1">The sequence shown here is derived from an EMBL/GenBank/DDBJ whole genome shotgun (WGS) entry which is preliminary data.</text>
</comment>
<name>A0A225V507_9STRA</name>
<organism evidence="1 2">
    <name type="scientific">Phytophthora megakarya</name>
    <dbReference type="NCBI Taxonomy" id="4795"/>
    <lineage>
        <taxon>Eukaryota</taxon>
        <taxon>Sar</taxon>
        <taxon>Stramenopiles</taxon>
        <taxon>Oomycota</taxon>
        <taxon>Peronosporomycetes</taxon>
        <taxon>Peronosporales</taxon>
        <taxon>Peronosporaceae</taxon>
        <taxon>Phytophthora</taxon>
    </lineage>
</organism>